<evidence type="ECO:0000313" key="1">
    <source>
        <dbReference type="EMBL" id="JAH54274.1"/>
    </source>
</evidence>
<reference evidence="1" key="1">
    <citation type="submission" date="2014-11" db="EMBL/GenBank/DDBJ databases">
        <authorList>
            <person name="Amaro Gonzalez C."/>
        </authorList>
    </citation>
    <scope>NUCLEOTIDE SEQUENCE</scope>
</reference>
<protein>
    <submittedName>
        <fullName evidence="1">Uncharacterized protein</fullName>
    </submittedName>
</protein>
<dbReference type="AlphaFoldDB" id="A0A0E9TKU3"/>
<reference evidence="1" key="2">
    <citation type="journal article" date="2015" name="Fish Shellfish Immunol.">
        <title>Early steps in the European eel (Anguilla anguilla)-Vibrio vulnificus interaction in the gills: Role of the RtxA13 toxin.</title>
        <authorList>
            <person name="Callol A."/>
            <person name="Pajuelo D."/>
            <person name="Ebbesson L."/>
            <person name="Teles M."/>
            <person name="MacKenzie S."/>
            <person name="Amaro C."/>
        </authorList>
    </citation>
    <scope>NUCLEOTIDE SEQUENCE</scope>
</reference>
<name>A0A0E9TKU3_ANGAN</name>
<organism evidence="1">
    <name type="scientific">Anguilla anguilla</name>
    <name type="common">European freshwater eel</name>
    <name type="synonym">Muraena anguilla</name>
    <dbReference type="NCBI Taxonomy" id="7936"/>
    <lineage>
        <taxon>Eukaryota</taxon>
        <taxon>Metazoa</taxon>
        <taxon>Chordata</taxon>
        <taxon>Craniata</taxon>
        <taxon>Vertebrata</taxon>
        <taxon>Euteleostomi</taxon>
        <taxon>Actinopterygii</taxon>
        <taxon>Neopterygii</taxon>
        <taxon>Teleostei</taxon>
        <taxon>Anguilliformes</taxon>
        <taxon>Anguillidae</taxon>
        <taxon>Anguilla</taxon>
    </lineage>
</organism>
<dbReference type="EMBL" id="GBXM01054303">
    <property type="protein sequence ID" value="JAH54274.1"/>
    <property type="molecule type" value="Transcribed_RNA"/>
</dbReference>
<proteinExistence type="predicted"/>
<sequence>MPITAVFRFASSLQVFPLSLECTGKSQFLGGSQH</sequence>
<accession>A0A0E9TKU3</accession>